<dbReference type="GO" id="GO:0016491">
    <property type="term" value="F:oxidoreductase activity"/>
    <property type="evidence" value="ECO:0007669"/>
    <property type="project" value="UniProtKB-KW"/>
</dbReference>
<protein>
    <submittedName>
        <fullName evidence="4">2-hydroxyacid dehydrogenase</fullName>
    </submittedName>
</protein>
<evidence type="ECO:0000256" key="1">
    <source>
        <dbReference type="ARBA" id="ARBA00023002"/>
    </source>
</evidence>
<dbReference type="GO" id="GO:0051287">
    <property type="term" value="F:NAD binding"/>
    <property type="evidence" value="ECO:0007669"/>
    <property type="project" value="InterPro"/>
</dbReference>
<sequence length="311" mass="32481">MADDAAVPAIAIGPAPDPLLEDAVRRGGARVAPLESADALVWTTGPIGFPDPLPENIRWVQLNSAGVEEWFAAKVIRPDTTVLWTSAAGAFAATVAEHALTLLLAGVRALPEHLEAKTWRQQEFFSKIGTLRGTTVAIVGAGGIGRALIPMLAGVGADVIAVNRSGSPVPGAIETLPTTRLGEVWARADHFVLGAPATDATHHLVGAAEFAQMKPTAWVINVARGSLVHTNALVKALRDNTIGGAGLDVTDPEPLPDGHPLWDLPNVIITPHDSNPPAVRPPAFAEHVALNVTRFVAGENLTALIDPVVGY</sequence>
<keyword evidence="2" id="KW-0520">NAD</keyword>
<evidence type="ECO:0000313" key="5">
    <source>
        <dbReference type="Proteomes" id="UP000028488"/>
    </source>
</evidence>
<organism evidence="4 5">
    <name type="scientific">Rhodococcus opacus</name>
    <name type="common">Nocardia opaca</name>
    <dbReference type="NCBI Taxonomy" id="37919"/>
    <lineage>
        <taxon>Bacteria</taxon>
        <taxon>Bacillati</taxon>
        <taxon>Actinomycetota</taxon>
        <taxon>Actinomycetes</taxon>
        <taxon>Mycobacteriales</taxon>
        <taxon>Nocardiaceae</taxon>
        <taxon>Rhodococcus</taxon>
    </lineage>
</organism>
<dbReference type="InterPro" id="IPR006140">
    <property type="entry name" value="D-isomer_DH_NAD-bd"/>
</dbReference>
<keyword evidence="1" id="KW-0560">Oxidoreductase</keyword>
<proteinExistence type="predicted"/>
<dbReference type="PANTHER" id="PTHR43333:SF1">
    <property type="entry name" value="D-ISOMER SPECIFIC 2-HYDROXYACID DEHYDROGENASE NAD-BINDING DOMAIN-CONTAINING PROTEIN"/>
    <property type="match status" value="1"/>
</dbReference>
<dbReference type="InterPro" id="IPR036291">
    <property type="entry name" value="NAD(P)-bd_dom_sf"/>
</dbReference>
<dbReference type="SUPFAM" id="SSF51735">
    <property type="entry name" value="NAD(P)-binding Rossmann-fold domains"/>
    <property type="match status" value="1"/>
</dbReference>
<evidence type="ECO:0000256" key="2">
    <source>
        <dbReference type="ARBA" id="ARBA00023027"/>
    </source>
</evidence>
<dbReference type="AlphaFoldDB" id="A0A076EWU4"/>
<dbReference type="CDD" id="cd12159">
    <property type="entry name" value="2-Hacid_dh_2"/>
    <property type="match status" value="1"/>
</dbReference>
<dbReference type="Gene3D" id="3.40.50.720">
    <property type="entry name" value="NAD(P)-binding Rossmann-like Domain"/>
    <property type="match status" value="2"/>
</dbReference>
<accession>A0A076EWU4</accession>
<name>A0A076EWU4_RHOOP</name>
<evidence type="ECO:0000259" key="3">
    <source>
        <dbReference type="Pfam" id="PF02826"/>
    </source>
</evidence>
<dbReference type="Proteomes" id="UP000028488">
    <property type="component" value="Chromosome"/>
</dbReference>
<reference evidence="4 5" key="1">
    <citation type="submission" date="2014-07" db="EMBL/GenBank/DDBJ databases">
        <title>Genome Sequence of Rhodococcus opacus Strain R7, a Biodegrader of Mono- and Polycyclic Aromatic Hydrocarbons.</title>
        <authorList>
            <person name="Di Gennaro P."/>
            <person name="Zampolli J."/>
            <person name="Presti I."/>
            <person name="Cappelletti M."/>
            <person name="D'Ursi P."/>
            <person name="Orro A."/>
            <person name="Mezzelani A."/>
            <person name="Milanesi L."/>
        </authorList>
    </citation>
    <scope>NUCLEOTIDE SEQUENCE [LARGE SCALE GENOMIC DNA]</scope>
    <source>
        <strain evidence="4 5">R7</strain>
    </source>
</reference>
<dbReference type="Pfam" id="PF02826">
    <property type="entry name" value="2-Hacid_dh_C"/>
    <property type="match status" value="1"/>
</dbReference>
<evidence type="ECO:0000313" key="4">
    <source>
        <dbReference type="EMBL" id="AII09828.1"/>
    </source>
</evidence>
<dbReference type="EMBL" id="CP008947">
    <property type="protein sequence ID" value="AII09828.1"/>
    <property type="molecule type" value="Genomic_DNA"/>
</dbReference>
<dbReference type="PANTHER" id="PTHR43333">
    <property type="entry name" value="2-HACID_DH_C DOMAIN-CONTAINING PROTEIN"/>
    <property type="match status" value="1"/>
</dbReference>
<gene>
    <name evidence="4" type="ORF">EP51_36390</name>
</gene>
<dbReference type="eggNOG" id="COG0111">
    <property type="taxonomic scope" value="Bacteria"/>
</dbReference>
<feature type="domain" description="D-isomer specific 2-hydroxyacid dehydrogenase NAD-binding" evidence="3">
    <location>
        <begin position="106"/>
        <end position="272"/>
    </location>
</feature>
<dbReference type="RefSeq" id="WP_037226354.1">
    <property type="nucleotide sequence ID" value="NZ_CP008947.1"/>
</dbReference>